<evidence type="ECO:0000313" key="3">
    <source>
        <dbReference type="Proteomes" id="UP000677016"/>
    </source>
</evidence>
<protein>
    <submittedName>
        <fullName evidence="2">VOC family protein</fullName>
    </submittedName>
</protein>
<gene>
    <name evidence="2" type="ORF">KC207_02890</name>
</gene>
<dbReference type="AlphaFoldDB" id="A0A941D5G5"/>
<dbReference type="InterPro" id="IPR029068">
    <property type="entry name" value="Glyas_Bleomycin-R_OHBP_Dase"/>
</dbReference>
<keyword evidence="3" id="KW-1185">Reference proteome</keyword>
<accession>A0A941D5G5</accession>
<dbReference type="InterPro" id="IPR004360">
    <property type="entry name" value="Glyas_Fos-R_dOase_dom"/>
</dbReference>
<organism evidence="2 3">
    <name type="scientific">Phycicoccus avicenniae</name>
    <dbReference type="NCBI Taxonomy" id="2828860"/>
    <lineage>
        <taxon>Bacteria</taxon>
        <taxon>Bacillati</taxon>
        <taxon>Actinomycetota</taxon>
        <taxon>Actinomycetes</taxon>
        <taxon>Micrococcales</taxon>
        <taxon>Intrasporangiaceae</taxon>
        <taxon>Phycicoccus</taxon>
    </lineage>
</organism>
<comment type="caution">
    <text evidence="2">The sequence shown here is derived from an EMBL/GenBank/DDBJ whole genome shotgun (WGS) entry which is preliminary data.</text>
</comment>
<dbReference type="PANTHER" id="PTHR33993:SF2">
    <property type="entry name" value="VOC DOMAIN-CONTAINING PROTEIN"/>
    <property type="match status" value="1"/>
</dbReference>
<name>A0A941D5G5_9MICO</name>
<dbReference type="SUPFAM" id="SSF54593">
    <property type="entry name" value="Glyoxalase/Bleomycin resistance protein/Dihydroxybiphenyl dioxygenase"/>
    <property type="match status" value="1"/>
</dbReference>
<evidence type="ECO:0000259" key="1">
    <source>
        <dbReference type="PROSITE" id="PS51819"/>
    </source>
</evidence>
<dbReference type="RefSeq" id="WP_211601602.1">
    <property type="nucleotide sequence ID" value="NZ_JAGSNF010000003.1"/>
</dbReference>
<dbReference type="Proteomes" id="UP000677016">
    <property type="component" value="Unassembled WGS sequence"/>
</dbReference>
<proteinExistence type="predicted"/>
<dbReference type="PANTHER" id="PTHR33993">
    <property type="entry name" value="GLYOXALASE-RELATED"/>
    <property type="match status" value="1"/>
</dbReference>
<dbReference type="PROSITE" id="PS51819">
    <property type="entry name" value="VOC"/>
    <property type="match status" value="1"/>
</dbReference>
<dbReference type="Gene3D" id="3.10.180.10">
    <property type="entry name" value="2,3-Dihydroxybiphenyl 1,2-Dioxygenase, domain 1"/>
    <property type="match status" value="1"/>
</dbReference>
<dbReference type="EMBL" id="JAGSNF010000003">
    <property type="protein sequence ID" value="MBR7742240.1"/>
    <property type="molecule type" value="Genomic_DNA"/>
</dbReference>
<feature type="domain" description="VOC" evidence="1">
    <location>
        <begin position="1"/>
        <end position="112"/>
    </location>
</feature>
<sequence length="114" mass="12223">MGVTPNISVDDVERARTFWTEVLGFSVVEFDLGWVTRLTCPTSGAHVQLVTRDATAPEDSALTVKVDDVDAAHAEAVAAGAEIVHPLGTEGWGVRRFFLRTPDGTVVNVAQHHG</sequence>
<dbReference type="Pfam" id="PF00903">
    <property type="entry name" value="Glyoxalase"/>
    <property type="match status" value="1"/>
</dbReference>
<dbReference type="InterPro" id="IPR052164">
    <property type="entry name" value="Anthracycline_SecMetBiosynth"/>
</dbReference>
<dbReference type="InterPro" id="IPR037523">
    <property type="entry name" value="VOC_core"/>
</dbReference>
<evidence type="ECO:0000313" key="2">
    <source>
        <dbReference type="EMBL" id="MBR7742240.1"/>
    </source>
</evidence>
<reference evidence="2" key="1">
    <citation type="submission" date="2021-04" db="EMBL/GenBank/DDBJ databases">
        <title>Phycicoccus avicenniae sp. nov., a novel endophytic actinomycetes isolated from branch of Avicennia mariana.</title>
        <authorList>
            <person name="Tuo L."/>
        </authorList>
    </citation>
    <scope>NUCLEOTIDE SEQUENCE</scope>
    <source>
        <strain evidence="2">BSK3Z-2</strain>
    </source>
</reference>